<name>A0A7S1T5L8_9CHLO</name>
<sequence length="266" mass="28524">MAASPERSELCVFLMAGQSNMSGRGGTFVRNAESGMYQGGVRWDGVLPDECKPWPGKIQCYTSAEVWETAAEPLHQGVDTSKACGVGPGLSFARRLVNEQALGSTASIGLVPSAVGNTSIEQWAEGGELFSNAVRRTLAALSCHQGARLAGLLWYQGESDADTEEKATEYLARLTRLFSKFREKLGAPQLPIVQVAVHTTRQSLPFVEQVREAQLGLCLPGLATVDAREHCAARGEDLPDELHLSSAAQCSLGIAMADCFASRLLR</sequence>
<gene>
    <name evidence="3" type="ORF">TCHU04912_LOCUS19120</name>
</gene>
<protein>
    <recommendedName>
        <fullName evidence="2">Sialate O-acetylesterase domain-containing protein</fullName>
    </recommendedName>
</protein>
<dbReference type="InterPro" id="IPR036514">
    <property type="entry name" value="SGNH_hydro_sf"/>
</dbReference>
<dbReference type="AlphaFoldDB" id="A0A7S1T5L8"/>
<dbReference type="GO" id="GO:0016787">
    <property type="term" value="F:hydrolase activity"/>
    <property type="evidence" value="ECO:0007669"/>
    <property type="project" value="UniProtKB-KW"/>
</dbReference>
<dbReference type="EMBL" id="HBGG01036900">
    <property type="protein sequence ID" value="CAD9216873.1"/>
    <property type="molecule type" value="Transcribed_RNA"/>
</dbReference>
<organism evidence="3">
    <name type="scientific">Tetraselmis chuii</name>
    <dbReference type="NCBI Taxonomy" id="63592"/>
    <lineage>
        <taxon>Eukaryota</taxon>
        <taxon>Viridiplantae</taxon>
        <taxon>Chlorophyta</taxon>
        <taxon>core chlorophytes</taxon>
        <taxon>Chlorodendrophyceae</taxon>
        <taxon>Chlorodendrales</taxon>
        <taxon>Chlorodendraceae</taxon>
        <taxon>Tetraselmis</taxon>
    </lineage>
</organism>
<feature type="domain" description="Sialate O-acetylesterase" evidence="2">
    <location>
        <begin position="12"/>
        <end position="260"/>
    </location>
</feature>
<evidence type="ECO:0000256" key="1">
    <source>
        <dbReference type="ARBA" id="ARBA00022801"/>
    </source>
</evidence>
<evidence type="ECO:0000259" key="2">
    <source>
        <dbReference type="Pfam" id="PF03629"/>
    </source>
</evidence>
<dbReference type="InterPro" id="IPR052940">
    <property type="entry name" value="Carb_Esterase_6"/>
</dbReference>
<dbReference type="SUPFAM" id="SSF52266">
    <property type="entry name" value="SGNH hydrolase"/>
    <property type="match status" value="1"/>
</dbReference>
<dbReference type="Gene3D" id="3.40.50.1110">
    <property type="entry name" value="SGNH hydrolase"/>
    <property type="match status" value="1"/>
</dbReference>
<keyword evidence="1" id="KW-0378">Hydrolase</keyword>
<proteinExistence type="predicted"/>
<dbReference type="Pfam" id="PF03629">
    <property type="entry name" value="SASA"/>
    <property type="match status" value="1"/>
</dbReference>
<dbReference type="PANTHER" id="PTHR31988">
    <property type="entry name" value="ESTERASE, PUTATIVE (DUF303)-RELATED"/>
    <property type="match status" value="1"/>
</dbReference>
<dbReference type="InterPro" id="IPR005181">
    <property type="entry name" value="SASA"/>
</dbReference>
<reference evidence="3" key="1">
    <citation type="submission" date="2021-01" db="EMBL/GenBank/DDBJ databases">
        <authorList>
            <person name="Corre E."/>
            <person name="Pelletier E."/>
            <person name="Niang G."/>
            <person name="Scheremetjew M."/>
            <person name="Finn R."/>
            <person name="Kale V."/>
            <person name="Holt S."/>
            <person name="Cochrane G."/>
            <person name="Meng A."/>
            <person name="Brown T."/>
            <person name="Cohen L."/>
        </authorList>
    </citation>
    <scope>NUCLEOTIDE SEQUENCE</scope>
    <source>
        <strain evidence="3">PLY429</strain>
    </source>
</reference>
<evidence type="ECO:0000313" key="3">
    <source>
        <dbReference type="EMBL" id="CAD9216873.1"/>
    </source>
</evidence>
<accession>A0A7S1T5L8</accession>
<dbReference type="PANTHER" id="PTHR31988:SF19">
    <property type="entry name" value="9-O-ACETYL-N-ACETYLNEURAMINIC ACID DEACETYLASE-RELATED"/>
    <property type="match status" value="1"/>
</dbReference>